<dbReference type="AlphaFoldDB" id="A0AAE0TRS9"/>
<organism evidence="2 3">
    <name type="scientific">Recurvomyces mirabilis</name>
    <dbReference type="NCBI Taxonomy" id="574656"/>
    <lineage>
        <taxon>Eukaryota</taxon>
        <taxon>Fungi</taxon>
        <taxon>Dikarya</taxon>
        <taxon>Ascomycota</taxon>
        <taxon>Pezizomycotina</taxon>
        <taxon>Dothideomycetes</taxon>
        <taxon>Dothideomycetidae</taxon>
        <taxon>Mycosphaerellales</taxon>
        <taxon>Teratosphaeriaceae</taxon>
        <taxon>Recurvomyces</taxon>
    </lineage>
</organism>
<gene>
    <name evidence="2" type="ORF">LTR78_007877</name>
</gene>
<keyword evidence="3" id="KW-1185">Reference proteome</keyword>
<dbReference type="PRINTS" id="PR00413">
    <property type="entry name" value="HADHALOGNASE"/>
</dbReference>
<dbReference type="Gene3D" id="3.40.50.1000">
    <property type="entry name" value="HAD superfamily/HAD-like"/>
    <property type="match status" value="1"/>
</dbReference>
<evidence type="ECO:0000256" key="1">
    <source>
        <dbReference type="ARBA" id="ARBA00022801"/>
    </source>
</evidence>
<dbReference type="GO" id="GO:0016791">
    <property type="term" value="F:phosphatase activity"/>
    <property type="evidence" value="ECO:0007669"/>
    <property type="project" value="UniProtKB-ARBA"/>
</dbReference>
<evidence type="ECO:0000313" key="3">
    <source>
        <dbReference type="Proteomes" id="UP001274830"/>
    </source>
</evidence>
<dbReference type="Pfam" id="PF00702">
    <property type="entry name" value="Hydrolase"/>
    <property type="match status" value="1"/>
</dbReference>
<dbReference type="PANTHER" id="PTHR43316">
    <property type="entry name" value="HYDROLASE, HALOACID DELAHOGENASE-RELATED"/>
    <property type="match status" value="1"/>
</dbReference>
<dbReference type="PANTHER" id="PTHR43316:SF9">
    <property type="entry name" value="ACID DEHALOGENASE, PUTATIVE (AFU_ORTHOLOGUE AFUA_6G14460)-RELATED"/>
    <property type="match status" value="1"/>
</dbReference>
<dbReference type="SUPFAM" id="SSF56784">
    <property type="entry name" value="HAD-like"/>
    <property type="match status" value="1"/>
</dbReference>
<name>A0AAE0TRS9_9PEZI</name>
<dbReference type="SFLD" id="SFLDS00003">
    <property type="entry name" value="Haloacid_Dehalogenase"/>
    <property type="match status" value="1"/>
</dbReference>
<dbReference type="InterPro" id="IPR036412">
    <property type="entry name" value="HAD-like_sf"/>
</dbReference>
<proteinExistence type="predicted"/>
<dbReference type="Proteomes" id="UP001274830">
    <property type="component" value="Unassembled WGS sequence"/>
</dbReference>
<protein>
    <submittedName>
        <fullName evidence="2">Uncharacterized protein</fullName>
    </submittedName>
</protein>
<dbReference type="EMBL" id="JAUTXT010000034">
    <property type="protein sequence ID" value="KAK3672337.1"/>
    <property type="molecule type" value="Genomic_DNA"/>
</dbReference>
<accession>A0AAE0TRS9</accession>
<evidence type="ECO:0000313" key="2">
    <source>
        <dbReference type="EMBL" id="KAK3672337.1"/>
    </source>
</evidence>
<sequence length="272" mass="30106">MAFTQAATIPWTRIKALSFDIFGTLVDWETGIDSTARATALGPYLPERKQFMQALGKIDTVVQRNNPTMLQSDVIAEGLRQYAKQINVVQDGILTQDQVEQACKDYGSKIGTYEAFPDTEDAIQRLSKHYKLIPLTNVDNKSFAGTMSHALKGCHFDAIYTAEDIGSYKPDPKNFHYLLDHLKSDFGVERGDLVHVAQSLFHDHGPARDFQLQSVWVNRQGSRIGAQHDGSWVGAHGEGSEKGEQDVYAFQLEVKSLGELAAIVDAAFGVKS</sequence>
<dbReference type="InterPro" id="IPR006439">
    <property type="entry name" value="HAD-SF_hydro_IA"/>
</dbReference>
<keyword evidence="1" id="KW-0378">Hydrolase</keyword>
<dbReference type="SFLD" id="SFLDG01129">
    <property type="entry name" value="C1.5:_HAD__Beta-PGM__Phosphata"/>
    <property type="match status" value="1"/>
</dbReference>
<dbReference type="InterPro" id="IPR023214">
    <property type="entry name" value="HAD_sf"/>
</dbReference>
<comment type="caution">
    <text evidence="2">The sequence shown here is derived from an EMBL/GenBank/DDBJ whole genome shotgun (WGS) entry which is preliminary data.</text>
</comment>
<reference evidence="2" key="1">
    <citation type="submission" date="2023-07" db="EMBL/GenBank/DDBJ databases">
        <title>Black Yeasts Isolated from many extreme environments.</title>
        <authorList>
            <person name="Coleine C."/>
            <person name="Stajich J.E."/>
            <person name="Selbmann L."/>
        </authorList>
    </citation>
    <scope>NUCLEOTIDE SEQUENCE</scope>
    <source>
        <strain evidence="2">CCFEE 5485</strain>
    </source>
</reference>
<dbReference type="InterPro" id="IPR051540">
    <property type="entry name" value="S-2-haloacid_dehalogenase"/>
</dbReference>
<dbReference type="Gene3D" id="1.10.150.750">
    <property type="match status" value="1"/>
</dbReference>